<accession>A0A428RRQ0</accession>
<dbReference type="AlphaFoldDB" id="A0A428RRQ0"/>
<dbReference type="Proteomes" id="UP000288429">
    <property type="component" value="Unassembled WGS sequence"/>
</dbReference>
<feature type="compositionally biased region" description="Polar residues" evidence="1">
    <location>
        <begin position="49"/>
        <end position="63"/>
    </location>
</feature>
<proteinExistence type="predicted"/>
<sequence length="148" mass="16515">MAPSPAGGDQSGQGNSDACDARQQLDPPSKRRRLEELGESYRHKRQKIQEQQNDMPTLGYSTNHDYRGPGDEPEQPARLDAYSPQDSESGTDNTLLGGDKYRQSKAKSGIRPPSRPVSSNYTPWSIDARVDSRDEREQHSRWSNASSP</sequence>
<feature type="region of interest" description="Disordered" evidence="1">
    <location>
        <begin position="1"/>
        <end position="148"/>
    </location>
</feature>
<evidence type="ECO:0000313" key="2">
    <source>
        <dbReference type="EMBL" id="RSL80234.1"/>
    </source>
</evidence>
<name>A0A428RRQ0_9HYPO</name>
<feature type="compositionally biased region" description="Polar residues" evidence="1">
    <location>
        <begin position="84"/>
        <end position="94"/>
    </location>
</feature>
<evidence type="ECO:0000313" key="3">
    <source>
        <dbReference type="Proteomes" id="UP000288429"/>
    </source>
</evidence>
<comment type="caution">
    <text evidence="2">The sequence shown here is derived from an EMBL/GenBank/DDBJ whole genome shotgun (WGS) entry which is preliminary data.</text>
</comment>
<protein>
    <submittedName>
        <fullName evidence="2">Uncharacterized protein</fullName>
    </submittedName>
</protein>
<gene>
    <name evidence="2" type="ORF">CDV31_017139</name>
</gene>
<keyword evidence="3" id="KW-1185">Reference proteome</keyword>
<feature type="compositionally biased region" description="Basic and acidic residues" evidence="1">
    <location>
        <begin position="128"/>
        <end position="140"/>
    </location>
</feature>
<organism evidence="2 3">
    <name type="scientific">Fusarium ambrosium</name>
    <dbReference type="NCBI Taxonomy" id="131363"/>
    <lineage>
        <taxon>Eukaryota</taxon>
        <taxon>Fungi</taxon>
        <taxon>Dikarya</taxon>
        <taxon>Ascomycota</taxon>
        <taxon>Pezizomycotina</taxon>
        <taxon>Sordariomycetes</taxon>
        <taxon>Hypocreomycetidae</taxon>
        <taxon>Hypocreales</taxon>
        <taxon>Nectriaceae</taxon>
        <taxon>Fusarium</taxon>
        <taxon>Fusarium solani species complex</taxon>
    </lineage>
</organism>
<dbReference type="EMBL" id="NIZV01000839">
    <property type="protein sequence ID" value="RSL80234.1"/>
    <property type="molecule type" value="Genomic_DNA"/>
</dbReference>
<evidence type="ECO:0000256" key="1">
    <source>
        <dbReference type="SAM" id="MobiDB-lite"/>
    </source>
</evidence>
<reference evidence="2 3" key="1">
    <citation type="submission" date="2017-06" db="EMBL/GenBank/DDBJ databases">
        <title>Cmopartive genomic analysis of Ambrosia Fusariam Clade fungi.</title>
        <authorList>
            <person name="Stajich J.E."/>
            <person name="Carrillo J."/>
            <person name="Kijimoto T."/>
            <person name="Eskalen A."/>
            <person name="O'Donnell K."/>
            <person name="Kasson M."/>
        </authorList>
    </citation>
    <scope>NUCLEOTIDE SEQUENCE [LARGE SCALE GENOMIC DNA]</scope>
    <source>
        <strain evidence="2 3">NRRL 20438</strain>
    </source>
</reference>